<protein>
    <submittedName>
        <fullName evidence="1">Uncharacterized protein</fullName>
    </submittedName>
</protein>
<sequence>MKNSQLLIIIILLFGVSQNSIGQDAYFYNQKNIFSIRANFNPRLIPLSQNQGSPYGVGRGTYYLRYNENNELLGGHQKMNLMLNANYARLYNGNKVIGFEVNYQKHHFTMSENAIDFIHSDSDGYYNDIEIPYHISTPIFNTFDFQVQFGSFSSSYIAPNKHLWTYGFGIRLFSLDQNQNYRKDSETPYTDLDTYMEDYDKPFIFYRFSVNYTYRTLITKNLSFDIGFNLNAGLAAMKAEAVEGDPSTYGSIYGDEYAYNRYFIQAKLAHETFYNIIYFRTGLSFAI</sequence>
<comment type="caution">
    <text evidence="1">The sequence shown here is derived from an EMBL/GenBank/DDBJ whole genome shotgun (WGS) entry which is preliminary data.</text>
</comment>
<dbReference type="EMBL" id="QURB01000001">
    <property type="protein sequence ID" value="RFC55561.1"/>
    <property type="molecule type" value="Genomic_DNA"/>
</dbReference>
<evidence type="ECO:0000313" key="1">
    <source>
        <dbReference type="EMBL" id="RFC55561.1"/>
    </source>
</evidence>
<name>A0A3E1F156_9FLAO</name>
<dbReference type="AlphaFoldDB" id="A0A3E1F156"/>
<organism evidence="1 2">
    <name type="scientific">Brumimicrobium aurantiacum</name>
    <dbReference type="NCBI Taxonomy" id="1737063"/>
    <lineage>
        <taxon>Bacteria</taxon>
        <taxon>Pseudomonadati</taxon>
        <taxon>Bacteroidota</taxon>
        <taxon>Flavobacteriia</taxon>
        <taxon>Flavobacteriales</taxon>
        <taxon>Crocinitomicaceae</taxon>
        <taxon>Brumimicrobium</taxon>
    </lineage>
</organism>
<evidence type="ECO:0000313" key="2">
    <source>
        <dbReference type="Proteomes" id="UP000257127"/>
    </source>
</evidence>
<dbReference type="OrthoDB" id="1466820at2"/>
<keyword evidence="2" id="KW-1185">Reference proteome</keyword>
<gene>
    <name evidence="1" type="ORF">DXU93_01115</name>
</gene>
<dbReference type="RefSeq" id="WP_116879397.1">
    <property type="nucleotide sequence ID" value="NZ_QURB01000001.1"/>
</dbReference>
<reference evidence="1 2" key="1">
    <citation type="submission" date="2018-08" db="EMBL/GenBank/DDBJ databases">
        <title>The draft genome squence of Brumimicrobium sp. N62.</title>
        <authorList>
            <person name="Du Z.-J."/>
            <person name="Luo H.-R."/>
        </authorList>
    </citation>
    <scope>NUCLEOTIDE SEQUENCE [LARGE SCALE GENOMIC DNA]</scope>
    <source>
        <strain evidence="1 2">N62</strain>
    </source>
</reference>
<proteinExistence type="predicted"/>
<accession>A0A3E1F156</accession>
<dbReference type="Proteomes" id="UP000257127">
    <property type="component" value="Unassembled WGS sequence"/>
</dbReference>